<evidence type="ECO:0000259" key="2">
    <source>
        <dbReference type="Pfam" id="PF13590"/>
    </source>
</evidence>
<evidence type="ECO:0000313" key="4">
    <source>
        <dbReference type="Proteomes" id="UP001222770"/>
    </source>
</evidence>
<evidence type="ECO:0000313" key="3">
    <source>
        <dbReference type="EMBL" id="MDF8332867.1"/>
    </source>
</evidence>
<name>A0ABT6CKJ1_9SPHN</name>
<proteinExistence type="predicted"/>
<evidence type="ECO:0000256" key="1">
    <source>
        <dbReference type="SAM" id="SignalP"/>
    </source>
</evidence>
<accession>A0ABT6CKJ1</accession>
<keyword evidence="1" id="KW-0732">Signal</keyword>
<dbReference type="RefSeq" id="WP_277276071.1">
    <property type="nucleotide sequence ID" value="NZ_JAROCY010000005.1"/>
</dbReference>
<feature type="signal peptide" evidence="1">
    <location>
        <begin position="1"/>
        <end position="17"/>
    </location>
</feature>
<dbReference type="Pfam" id="PF13590">
    <property type="entry name" value="DUF4136"/>
    <property type="match status" value="1"/>
</dbReference>
<organism evidence="3 4">
    <name type="scientific">Novosphingobium cyanobacteriorum</name>
    <dbReference type="NCBI Taxonomy" id="3024215"/>
    <lineage>
        <taxon>Bacteria</taxon>
        <taxon>Pseudomonadati</taxon>
        <taxon>Pseudomonadota</taxon>
        <taxon>Alphaproteobacteria</taxon>
        <taxon>Sphingomonadales</taxon>
        <taxon>Sphingomonadaceae</taxon>
        <taxon>Novosphingobium</taxon>
    </lineage>
</organism>
<dbReference type="Proteomes" id="UP001222770">
    <property type="component" value="Unassembled WGS sequence"/>
</dbReference>
<keyword evidence="4" id="KW-1185">Reference proteome</keyword>
<feature type="chain" id="PRO_5046430131" evidence="1">
    <location>
        <begin position="18"/>
        <end position="192"/>
    </location>
</feature>
<gene>
    <name evidence="3" type="ORF">POM99_06630</name>
</gene>
<protein>
    <submittedName>
        <fullName evidence="3">DUF4136 domain-containing protein</fullName>
    </submittedName>
</protein>
<dbReference type="InterPro" id="IPR025411">
    <property type="entry name" value="DUF4136"/>
</dbReference>
<comment type="caution">
    <text evidence="3">The sequence shown here is derived from an EMBL/GenBank/DDBJ whole genome shotgun (WGS) entry which is preliminary data.</text>
</comment>
<sequence length="192" mass="20088">MRHCLIALALLSTPAFAKPVEVTRFHTPETLASVRTGAAAVVPAAGMDSQSLETGTWLSAVQKEVALLGFGESTPGAADRVVEVRVERETLTSERTRNPVSVGVGGSTGGWNSGVGLGLGFSFGGGPKQRTYTRLSVTIRDRLSGKALWEGRAENTESAKDARASVQQAAPRLAHALFAGFPGRSGETIVVK</sequence>
<reference evidence="3 4" key="1">
    <citation type="submission" date="2023-03" db="EMBL/GenBank/DDBJ databases">
        <title>Novosphingobium cyanobacteriorum sp. nov., isolated from a eutrophic reservoir during the Microcystis bloom period.</title>
        <authorList>
            <person name="Kang M."/>
            <person name="Le V."/>
            <person name="Ko S.-R."/>
            <person name="Lee S.-A."/>
            <person name="Ahn C.-Y."/>
        </authorList>
    </citation>
    <scope>NUCLEOTIDE SEQUENCE [LARGE SCALE GENOMIC DNA]</scope>
    <source>
        <strain evidence="3 4">HBC54</strain>
    </source>
</reference>
<feature type="domain" description="DUF4136" evidence="2">
    <location>
        <begin position="48"/>
        <end position="183"/>
    </location>
</feature>
<dbReference type="EMBL" id="JAROCY010000005">
    <property type="protein sequence ID" value="MDF8332867.1"/>
    <property type="molecule type" value="Genomic_DNA"/>
</dbReference>